<evidence type="ECO:0000313" key="2">
    <source>
        <dbReference type="EnsemblPlants" id="Kaladp0177s0002.1.v1.1.CDS.1"/>
    </source>
</evidence>
<accession>A0A7N0V8L6</accession>
<evidence type="ECO:0000313" key="3">
    <source>
        <dbReference type="Proteomes" id="UP000594263"/>
    </source>
</evidence>
<feature type="region of interest" description="Disordered" evidence="1">
    <location>
        <begin position="40"/>
        <end position="65"/>
    </location>
</feature>
<dbReference type="Gramene" id="Kaladp0177s0002.1.v1.1">
    <property type="protein sequence ID" value="Kaladp0177s0002.1.v1.1.CDS.1"/>
    <property type="gene ID" value="Kaladp0177s0002.v1.1"/>
</dbReference>
<dbReference type="EnsemblPlants" id="Kaladp0177s0002.1.v1.1">
    <property type="protein sequence ID" value="Kaladp0177s0002.1.v1.1.CDS.1"/>
    <property type="gene ID" value="Kaladp0177s0002.v1.1"/>
</dbReference>
<name>A0A7N0V8L6_KALFE</name>
<dbReference type="Proteomes" id="UP000594263">
    <property type="component" value="Unplaced"/>
</dbReference>
<feature type="compositionally biased region" description="Basic and acidic residues" evidence="1">
    <location>
        <begin position="41"/>
        <end position="59"/>
    </location>
</feature>
<evidence type="ECO:0000256" key="1">
    <source>
        <dbReference type="SAM" id="MobiDB-lite"/>
    </source>
</evidence>
<dbReference type="OMA" id="HRLYQHK"/>
<sequence>MSEEEMRIRDELGEEVERGVEDEIKEDMCKLALRLHHLYRQRNEQRRKQGADDKGDGFKNSKKKKKVCSELRINIRMLEGAAKIEFKEIKREVAPGKLPTGGSPAAAVSNARAKKFDWTQSLRSDGIEKKKKKKAFIC</sequence>
<keyword evidence="3" id="KW-1185">Reference proteome</keyword>
<proteinExistence type="predicted"/>
<reference evidence="2" key="1">
    <citation type="submission" date="2021-01" db="UniProtKB">
        <authorList>
            <consortium name="EnsemblPlants"/>
        </authorList>
    </citation>
    <scope>IDENTIFICATION</scope>
</reference>
<protein>
    <submittedName>
        <fullName evidence="2">Uncharacterized protein</fullName>
    </submittedName>
</protein>
<organism evidence="2 3">
    <name type="scientific">Kalanchoe fedtschenkoi</name>
    <name type="common">Lavender scallops</name>
    <name type="synonym">South American air plant</name>
    <dbReference type="NCBI Taxonomy" id="63787"/>
    <lineage>
        <taxon>Eukaryota</taxon>
        <taxon>Viridiplantae</taxon>
        <taxon>Streptophyta</taxon>
        <taxon>Embryophyta</taxon>
        <taxon>Tracheophyta</taxon>
        <taxon>Spermatophyta</taxon>
        <taxon>Magnoliopsida</taxon>
        <taxon>eudicotyledons</taxon>
        <taxon>Gunneridae</taxon>
        <taxon>Pentapetalae</taxon>
        <taxon>Saxifragales</taxon>
        <taxon>Crassulaceae</taxon>
        <taxon>Kalanchoe</taxon>
    </lineage>
</organism>
<dbReference type="AlphaFoldDB" id="A0A7N0V8L6"/>